<feature type="compositionally biased region" description="Basic and acidic residues" evidence="1">
    <location>
        <begin position="362"/>
        <end position="373"/>
    </location>
</feature>
<dbReference type="PANTHER" id="PTHR43245:SF13">
    <property type="entry name" value="UDP-D-APIOSE_UDP-D-XYLOSE SYNTHASE 2"/>
    <property type="match status" value="1"/>
</dbReference>
<evidence type="ECO:0000256" key="1">
    <source>
        <dbReference type="SAM" id="MobiDB-lite"/>
    </source>
</evidence>
<reference evidence="3 4" key="1">
    <citation type="journal article" date="2010" name="Stand. Genomic Sci.">
        <title>Complete genome sequence of Nocardiopsis dassonvillei type strain (IMRU 509).</title>
        <authorList>
            <person name="Sun H."/>
            <person name="Lapidus A."/>
            <person name="Nolan M."/>
            <person name="Lucas S."/>
            <person name="Del Rio T.G."/>
            <person name="Tice H."/>
            <person name="Cheng J.F."/>
            <person name="Tapia R."/>
            <person name="Han C."/>
            <person name="Goodwin L."/>
            <person name="Pitluck S."/>
            <person name="Pagani I."/>
            <person name="Ivanova N."/>
            <person name="Mavromatis K."/>
            <person name="Mikhailova N."/>
            <person name="Pati A."/>
            <person name="Chen A."/>
            <person name="Palaniappan K."/>
            <person name="Land M."/>
            <person name="Hauser L."/>
            <person name="Chang Y.J."/>
            <person name="Jeffries C.D."/>
            <person name="Djao O.D."/>
            <person name="Rohde M."/>
            <person name="Sikorski J."/>
            <person name="Goker M."/>
            <person name="Woyke T."/>
            <person name="Bristow J."/>
            <person name="Eisen J.A."/>
            <person name="Markowitz V."/>
            <person name="Hugenholtz P."/>
            <person name="Kyrpides N.C."/>
            <person name="Klenk H.P."/>
        </authorList>
    </citation>
    <scope>NUCLEOTIDE SEQUENCE [LARGE SCALE GENOMIC DNA]</scope>
    <source>
        <strain evidence="4">ATCC 23218 / DSM 43111 / CIP 107115 / JCM 7437 / KCTC 9190 / NBRC 14626 / NCTC 10488 / NRRL B-5397 / IMRU 509</strain>
    </source>
</reference>
<keyword evidence="4" id="KW-1185">Reference proteome</keyword>
<dbReference type="InterPro" id="IPR001509">
    <property type="entry name" value="Epimerase_deHydtase"/>
</dbReference>
<evidence type="ECO:0000313" key="4">
    <source>
        <dbReference type="Proteomes" id="UP000002219"/>
    </source>
</evidence>
<dbReference type="KEGG" id="nda:Ndas_1718"/>
<feature type="domain" description="NAD-dependent epimerase/dehydratase" evidence="2">
    <location>
        <begin position="3"/>
        <end position="134"/>
    </location>
</feature>
<dbReference type="PANTHER" id="PTHR43245">
    <property type="entry name" value="BIFUNCTIONAL POLYMYXIN RESISTANCE PROTEIN ARNA"/>
    <property type="match status" value="1"/>
</dbReference>
<dbReference type="GeneID" id="91484319"/>
<gene>
    <name evidence="3" type="ordered locus">Ndas_1718</name>
</gene>
<feature type="region of interest" description="Disordered" evidence="1">
    <location>
        <begin position="348"/>
        <end position="373"/>
    </location>
</feature>
<dbReference type="HOGENOM" id="CLU_007383_1_7_11"/>
<accession>D7B4V7</accession>
<dbReference type="RefSeq" id="WP_013152754.1">
    <property type="nucleotide sequence ID" value="NC_014210.1"/>
</dbReference>
<dbReference type="AlphaFoldDB" id="D7B4V7"/>
<dbReference type="SUPFAM" id="SSF51735">
    <property type="entry name" value="NAD(P)-binding Rossmann-fold domains"/>
    <property type="match status" value="1"/>
</dbReference>
<dbReference type="InterPro" id="IPR036291">
    <property type="entry name" value="NAD(P)-bd_dom_sf"/>
</dbReference>
<dbReference type="EMBL" id="CP002040">
    <property type="protein sequence ID" value="ADH67147.1"/>
    <property type="molecule type" value="Genomic_DNA"/>
</dbReference>
<evidence type="ECO:0000313" key="3">
    <source>
        <dbReference type="EMBL" id="ADH67147.1"/>
    </source>
</evidence>
<dbReference type="Pfam" id="PF01370">
    <property type="entry name" value="Epimerase"/>
    <property type="match status" value="2"/>
</dbReference>
<dbReference type="eggNOG" id="COG0451">
    <property type="taxonomic scope" value="Bacteria"/>
</dbReference>
<organism evidence="3 4">
    <name type="scientific">Nocardiopsis dassonvillei (strain ATCC 23218 / DSM 43111 / CIP 107115 / JCM 7437 / KCTC 9190 / NBRC 14626 / NCTC 10488 / NRRL B-5397 / IMRU 509)</name>
    <name type="common">Actinomadura dassonvillei</name>
    <dbReference type="NCBI Taxonomy" id="446468"/>
    <lineage>
        <taxon>Bacteria</taxon>
        <taxon>Bacillati</taxon>
        <taxon>Actinomycetota</taxon>
        <taxon>Actinomycetes</taxon>
        <taxon>Streptosporangiales</taxon>
        <taxon>Nocardiopsidaceae</taxon>
        <taxon>Nocardiopsis</taxon>
    </lineage>
</organism>
<dbReference type="OrthoDB" id="3513148at2"/>
<dbReference type="InterPro" id="IPR050177">
    <property type="entry name" value="Lipid_A_modif_metabolic_enz"/>
</dbReference>
<proteinExistence type="predicted"/>
<feature type="domain" description="NAD-dependent epimerase/dehydratase" evidence="2">
    <location>
        <begin position="168"/>
        <end position="271"/>
    </location>
</feature>
<dbReference type="Gene3D" id="3.40.50.720">
    <property type="entry name" value="NAD(P)-binding Rossmann-like Domain"/>
    <property type="match status" value="1"/>
</dbReference>
<protein>
    <submittedName>
        <fullName evidence="3">NAD-dependent epimerase/dehydratase</fullName>
    </submittedName>
</protein>
<dbReference type="STRING" id="446468.Ndas_1718"/>
<dbReference type="Proteomes" id="UP000002219">
    <property type="component" value="Chromosome 1"/>
</dbReference>
<sequence length="373" mass="39533">MRVLVTGGAGFIGSRVAEELRLAGHEAVTLDAYLPQAHTGRDTEHRTVDVVGDVRDGEIVERALRGVDAVCHQAAMVGLGSADFLDAPDYVRCNDLGTAVLLAAMARTGVRDIVMAGSMVVYGEGRYTCPEHGDVRPGPRAEADLRAGVFDPPCPRCGAPLVPGLVGEDAPSDPRNVYATTKLAQEHLCAAWARSVGGRAVSLRYHNVYGPGMPRDTPYAGVASFFRSALARGEAPRVFEDGRQRRDFVHVGDVARANVAALEAVAGRAPGELSAFNTGSGTPHTIGEMARALADAHGGPEPLVTGEYRLGDVRHITASSDRLRRELSWRPRVGFAEGMAEFARAELRGSTGSAASEAEVSACRDRLSRPVST</sequence>
<evidence type="ECO:0000259" key="2">
    <source>
        <dbReference type="Pfam" id="PF01370"/>
    </source>
</evidence>
<name>D7B4V7_NOCDD</name>